<evidence type="ECO:0000313" key="3">
    <source>
        <dbReference type="Proteomes" id="UP000326198"/>
    </source>
</evidence>
<dbReference type="EMBL" id="ML736169">
    <property type="protein sequence ID" value="KAE8381659.1"/>
    <property type="molecule type" value="Genomic_DNA"/>
</dbReference>
<dbReference type="InterPro" id="IPR011009">
    <property type="entry name" value="Kinase-like_dom_sf"/>
</dbReference>
<evidence type="ECO:0000259" key="1">
    <source>
        <dbReference type="Pfam" id="PF01636"/>
    </source>
</evidence>
<reference evidence="2 3" key="1">
    <citation type="submission" date="2019-04" db="EMBL/GenBank/DDBJ databases">
        <title>Friends and foes A comparative genomics studyof 23 Aspergillus species from section Flavi.</title>
        <authorList>
            <consortium name="DOE Joint Genome Institute"/>
            <person name="Kjaerbolling I."/>
            <person name="Vesth T."/>
            <person name="Frisvad J.C."/>
            <person name="Nybo J.L."/>
            <person name="Theobald S."/>
            <person name="Kildgaard S."/>
            <person name="Isbrandt T."/>
            <person name="Kuo A."/>
            <person name="Sato A."/>
            <person name="Lyhne E.K."/>
            <person name="Kogle M.E."/>
            <person name="Wiebenga A."/>
            <person name="Kun R.S."/>
            <person name="Lubbers R.J."/>
            <person name="Makela M.R."/>
            <person name="Barry K."/>
            <person name="Chovatia M."/>
            <person name="Clum A."/>
            <person name="Daum C."/>
            <person name="Haridas S."/>
            <person name="He G."/>
            <person name="LaButti K."/>
            <person name="Lipzen A."/>
            <person name="Mondo S."/>
            <person name="Riley R."/>
            <person name="Salamov A."/>
            <person name="Simmons B.A."/>
            <person name="Magnuson J.K."/>
            <person name="Henrissat B."/>
            <person name="Mortensen U.H."/>
            <person name="Larsen T.O."/>
            <person name="Devries R.P."/>
            <person name="Grigoriev I.V."/>
            <person name="Machida M."/>
            <person name="Baker S.E."/>
            <person name="Andersen M.R."/>
        </authorList>
    </citation>
    <scope>NUCLEOTIDE SEQUENCE [LARGE SCALE GENOMIC DNA]</scope>
    <source>
        <strain evidence="2 3">IBT 29228</strain>
    </source>
</reference>
<dbReference type="Gene3D" id="3.90.1200.10">
    <property type="match status" value="1"/>
</dbReference>
<gene>
    <name evidence="2" type="ORF">BDV26DRAFT_289294</name>
</gene>
<proteinExistence type="predicted"/>
<sequence length="160" mass="18517">MQALDGHPIYSHFLFPNKVLQSLPHGPLASDNDLWAEMECGSEAAVPETARIRLRNRMPPAAPCTFTHNDLTNVNIMVGNRPVPGVTDWEMSGYFPVWWEYVCTSIPDSEEDREWKTLLRKHMPDHSAAREFWLDDYYLCNDLKHQRARKFIAEAEVECL</sequence>
<dbReference type="SUPFAM" id="SSF56112">
    <property type="entry name" value="Protein kinase-like (PK-like)"/>
    <property type="match status" value="1"/>
</dbReference>
<dbReference type="Pfam" id="PF01636">
    <property type="entry name" value="APH"/>
    <property type="match status" value="1"/>
</dbReference>
<accession>A0A5N7BIP6</accession>
<keyword evidence="3" id="KW-1185">Reference proteome</keyword>
<feature type="domain" description="Aminoglycoside phosphotransferase" evidence="1">
    <location>
        <begin position="47"/>
        <end position="106"/>
    </location>
</feature>
<dbReference type="InterPro" id="IPR002575">
    <property type="entry name" value="Aminoglycoside_PTrfase"/>
</dbReference>
<evidence type="ECO:0000313" key="2">
    <source>
        <dbReference type="EMBL" id="KAE8381659.1"/>
    </source>
</evidence>
<protein>
    <recommendedName>
        <fullName evidence="1">Aminoglycoside phosphotransferase domain-containing protein</fullName>
    </recommendedName>
</protein>
<name>A0A5N7BIP6_9EURO</name>
<dbReference type="AlphaFoldDB" id="A0A5N7BIP6"/>
<dbReference type="Proteomes" id="UP000326198">
    <property type="component" value="Unassembled WGS sequence"/>
</dbReference>
<organism evidence="2 3">
    <name type="scientific">Aspergillus bertholletiae</name>
    <dbReference type="NCBI Taxonomy" id="1226010"/>
    <lineage>
        <taxon>Eukaryota</taxon>
        <taxon>Fungi</taxon>
        <taxon>Dikarya</taxon>
        <taxon>Ascomycota</taxon>
        <taxon>Pezizomycotina</taxon>
        <taxon>Eurotiomycetes</taxon>
        <taxon>Eurotiomycetidae</taxon>
        <taxon>Eurotiales</taxon>
        <taxon>Aspergillaceae</taxon>
        <taxon>Aspergillus</taxon>
        <taxon>Aspergillus subgen. Circumdati</taxon>
    </lineage>
</organism>
<dbReference type="OrthoDB" id="8300194at2759"/>